<evidence type="ECO:0000313" key="3">
    <source>
        <dbReference type="Proteomes" id="UP000324222"/>
    </source>
</evidence>
<accession>A0A5B7F6X4</accession>
<organism evidence="2 3">
    <name type="scientific">Portunus trituberculatus</name>
    <name type="common">Swimming crab</name>
    <name type="synonym">Neptunus trituberculatus</name>
    <dbReference type="NCBI Taxonomy" id="210409"/>
    <lineage>
        <taxon>Eukaryota</taxon>
        <taxon>Metazoa</taxon>
        <taxon>Ecdysozoa</taxon>
        <taxon>Arthropoda</taxon>
        <taxon>Crustacea</taxon>
        <taxon>Multicrustacea</taxon>
        <taxon>Malacostraca</taxon>
        <taxon>Eumalacostraca</taxon>
        <taxon>Eucarida</taxon>
        <taxon>Decapoda</taxon>
        <taxon>Pleocyemata</taxon>
        <taxon>Brachyura</taxon>
        <taxon>Eubrachyura</taxon>
        <taxon>Portunoidea</taxon>
        <taxon>Portunidae</taxon>
        <taxon>Portuninae</taxon>
        <taxon>Portunus</taxon>
    </lineage>
</organism>
<evidence type="ECO:0000313" key="2">
    <source>
        <dbReference type="EMBL" id="MPC42891.1"/>
    </source>
</evidence>
<gene>
    <name evidence="2" type="ORF">E2C01_036522</name>
</gene>
<dbReference type="Proteomes" id="UP000324222">
    <property type="component" value="Unassembled WGS sequence"/>
</dbReference>
<evidence type="ECO:0000256" key="1">
    <source>
        <dbReference type="SAM" id="MobiDB-lite"/>
    </source>
</evidence>
<keyword evidence="3" id="KW-1185">Reference proteome</keyword>
<sequence>MLLGEVPRGADVFAGISHIVEVLNRRTTPPSPPSLHSPLPSPPLVLLPVHPPRPLSFQEGLDKGSILPHSGHLAPRPRFPRCSKSPSVLPRAFISKIN</sequence>
<name>A0A5B7F6X4_PORTR</name>
<reference evidence="2 3" key="1">
    <citation type="submission" date="2019-05" db="EMBL/GenBank/DDBJ databases">
        <title>Another draft genome of Portunus trituberculatus and its Hox gene families provides insights of decapod evolution.</title>
        <authorList>
            <person name="Jeong J.-H."/>
            <person name="Song I."/>
            <person name="Kim S."/>
            <person name="Choi T."/>
            <person name="Kim D."/>
            <person name="Ryu S."/>
            <person name="Kim W."/>
        </authorList>
    </citation>
    <scope>NUCLEOTIDE SEQUENCE [LARGE SCALE GENOMIC DNA]</scope>
    <source>
        <tissue evidence="2">Muscle</tissue>
    </source>
</reference>
<protein>
    <submittedName>
        <fullName evidence="2">Uncharacterized protein</fullName>
    </submittedName>
</protein>
<proteinExistence type="predicted"/>
<dbReference type="EMBL" id="VSRR010005604">
    <property type="protein sequence ID" value="MPC42891.1"/>
    <property type="molecule type" value="Genomic_DNA"/>
</dbReference>
<feature type="region of interest" description="Disordered" evidence="1">
    <location>
        <begin position="58"/>
        <end position="86"/>
    </location>
</feature>
<dbReference type="AlphaFoldDB" id="A0A5B7F6X4"/>
<comment type="caution">
    <text evidence="2">The sequence shown here is derived from an EMBL/GenBank/DDBJ whole genome shotgun (WGS) entry which is preliminary data.</text>
</comment>